<proteinExistence type="predicted"/>
<dbReference type="OrthoDB" id="8059989at2759"/>
<organism evidence="2 3">
    <name type="scientific">Apolygus lucorum</name>
    <name type="common">Small green plant bug</name>
    <name type="synonym">Lygocoris lucorum</name>
    <dbReference type="NCBI Taxonomy" id="248454"/>
    <lineage>
        <taxon>Eukaryota</taxon>
        <taxon>Metazoa</taxon>
        <taxon>Ecdysozoa</taxon>
        <taxon>Arthropoda</taxon>
        <taxon>Hexapoda</taxon>
        <taxon>Insecta</taxon>
        <taxon>Pterygota</taxon>
        <taxon>Neoptera</taxon>
        <taxon>Paraneoptera</taxon>
        <taxon>Hemiptera</taxon>
        <taxon>Heteroptera</taxon>
        <taxon>Panheteroptera</taxon>
        <taxon>Cimicomorpha</taxon>
        <taxon>Miridae</taxon>
        <taxon>Mirini</taxon>
        <taxon>Apolygus</taxon>
    </lineage>
</organism>
<dbReference type="AlphaFoldDB" id="A0A8S9XTS3"/>
<name>A0A8S9XTS3_APOLU</name>
<feature type="region of interest" description="Disordered" evidence="1">
    <location>
        <begin position="1"/>
        <end position="43"/>
    </location>
</feature>
<accession>A0A8S9XTS3</accession>
<keyword evidence="3" id="KW-1185">Reference proteome</keyword>
<sequence length="187" mass="19751">MGSSPTVVPPSLYDTHRLPGGGSENRRQSCDGSAQRGVAMVESHRRKMCSVLGAKRRRHKTVHFGEVLNTPSGSGGGGSGAGGGSGSGSELGSAAGAREDRGSVHSLPGQFEANVQQLFSFIGSVLSSWERRSESRRLSRKEAVRLLLRGDPAHKESEAVGSPSYKHTHWKVPAGSCTALFLNKVKS</sequence>
<gene>
    <name evidence="2" type="ORF">GE061_012008</name>
</gene>
<dbReference type="EMBL" id="WIXP02000004">
    <property type="protein sequence ID" value="KAF6211496.1"/>
    <property type="molecule type" value="Genomic_DNA"/>
</dbReference>
<dbReference type="Proteomes" id="UP000466442">
    <property type="component" value="Unassembled WGS sequence"/>
</dbReference>
<evidence type="ECO:0000313" key="2">
    <source>
        <dbReference type="EMBL" id="KAF6211496.1"/>
    </source>
</evidence>
<comment type="caution">
    <text evidence="2">The sequence shown here is derived from an EMBL/GenBank/DDBJ whole genome shotgun (WGS) entry which is preliminary data.</text>
</comment>
<protein>
    <submittedName>
        <fullName evidence="2">Uncharacterized protein</fullName>
    </submittedName>
</protein>
<evidence type="ECO:0000256" key="1">
    <source>
        <dbReference type="SAM" id="MobiDB-lite"/>
    </source>
</evidence>
<evidence type="ECO:0000313" key="3">
    <source>
        <dbReference type="Proteomes" id="UP000466442"/>
    </source>
</evidence>
<feature type="region of interest" description="Disordered" evidence="1">
    <location>
        <begin position="60"/>
        <end position="105"/>
    </location>
</feature>
<feature type="compositionally biased region" description="Gly residues" evidence="1">
    <location>
        <begin position="73"/>
        <end position="89"/>
    </location>
</feature>
<reference evidence="2" key="1">
    <citation type="journal article" date="2021" name="Mol. Ecol. Resour.">
        <title>Apolygus lucorum genome provides insights into omnivorousness and mesophyll feeding.</title>
        <authorList>
            <person name="Liu Y."/>
            <person name="Liu H."/>
            <person name="Wang H."/>
            <person name="Huang T."/>
            <person name="Liu B."/>
            <person name="Yang B."/>
            <person name="Yin L."/>
            <person name="Li B."/>
            <person name="Zhang Y."/>
            <person name="Zhang S."/>
            <person name="Jiang F."/>
            <person name="Zhang X."/>
            <person name="Ren Y."/>
            <person name="Wang B."/>
            <person name="Wang S."/>
            <person name="Lu Y."/>
            <person name="Wu K."/>
            <person name="Fan W."/>
            <person name="Wang G."/>
        </authorList>
    </citation>
    <scope>NUCLEOTIDE SEQUENCE</scope>
    <source>
        <strain evidence="2">12Hb</strain>
    </source>
</reference>